<dbReference type="InterPro" id="IPR000914">
    <property type="entry name" value="SBP_5_dom"/>
</dbReference>
<dbReference type="CDD" id="cd00995">
    <property type="entry name" value="PBP2_NikA_DppA_OppA_like"/>
    <property type="match status" value="1"/>
</dbReference>
<name>A0A936TBU9_9ACTN</name>
<evidence type="ECO:0000313" key="8">
    <source>
        <dbReference type="Proteomes" id="UP000727993"/>
    </source>
</evidence>
<gene>
    <name evidence="7" type="ORF">IPN02_02680</name>
</gene>
<organism evidence="7 8">
    <name type="scientific">Candidatus Neomicrothrix subdominans</name>
    <dbReference type="NCBI Taxonomy" id="2954438"/>
    <lineage>
        <taxon>Bacteria</taxon>
        <taxon>Bacillati</taxon>
        <taxon>Actinomycetota</taxon>
        <taxon>Acidimicrobiia</taxon>
        <taxon>Acidimicrobiales</taxon>
        <taxon>Microthrixaceae</taxon>
        <taxon>Candidatus Neomicrothrix</taxon>
    </lineage>
</organism>
<evidence type="ECO:0000256" key="4">
    <source>
        <dbReference type="SAM" id="MobiDB-lite"/>
    </source>
</evidence>
<keyword evidence="3 5" id="KW-0732">Signal</keyword>
<dbReference type="GO" id="GO:1904680">
    <property type="term" value="F:peptide transmembrane transporter activity"/>
    <property type="evidence" value="ECO:0007669"/>
    <property type="project" value="TreeGrafter"/>
</dbReference>
<dbReference type="PROSITE" id="PS51257">
    <property type="entry name" value="PROKAR_LIPOPROTEIN"/>
    <property type="match status" value="1"/>
</dbReference>
<dbReference type="Gene3D" id="3.10.105.10">
    <property type="entry name" value="Dipeptide-binding Protein, Domain 3"/>
    <property type="match status" value="1"/>
</dbReference>
<dbReference type="Proteomes" id="UP000727993">
    <property type="component" value="Unassembled WGS sequence"/>
</dbReference>
<accession>A0A936TBU9</accession>
<feature type="chain" id="PRO_5039379841" evidence="5">
    <location>
        <begin position="22"/>
        <end position="554"/>
    </location>
</feature>
<reference evidence="7 8" key="1">
    <citation type="submission" date="2020-10" db="EMBL/GenBank/DDBJ databases">
        <title>Connecting structure to function with the recovery of over 1000 high-quality activated sludge metagenome-assembled genomes encoding full-length rRNA genes using long-read sequencing.</title>
        <authorList>
            <person name="Singleton C.M."/>
            <person name="Petriglieri F."/>
            <person name="Kristensen J.M."/>
            <person name="Kirkegaard R.H."/>
            <person name="Michaelsen T.Y."/>
            <person name="Andersen M.H."/>
            <person name="Karst S.M."/>
            <person name="Dueholm M.S."/>
            <person name="Nielsen P.H."/>
            <person name="Albertsen M."/>
        </authorList>
    </citation>
    <scope>NUCLEOTIDE SEQUENCE [LARGE SCALE GENOMIC DNA]</scope>
    <source>
        <strain evidence="7">Lyne_18-Q3-R50-59_MAXAC.006</strain>
    </source>
</reference>
<dbReference type="PANTHER" id="PTHR30290:SF9">
    <property type="entry name" value="OLIGOPEPTIDE-BINDING PROTEIN APPA"/>
    <property type="match status" value="1"/>
</dbReference>
<feature type="signal peptide" evidence="5">
    <location>
        <begin position="1"/>
        <end position="21"/>
    </location>
</feature>
<comment type="similarity">
    <text evidence="1">Belongs to the bacterial solute-binding protein 5 family.</text>
</comment>
<keyword evidence="2" id="KW-0813">Transport</keyword>
<dbReference type="PANTHER" id="PTHR30290">
    <property type="entry name" value="PERIPLASMIC BINDING COMPONENT OF ABC TRANSPORTER"/>
    <property type="match status" value="1"/>
</dbReference>
<protein>
    <submittedName>
        <fullName evidence="7">ABC transporter substrate-binding protein</fullName>
    </submittedName>
</protein>
<feature type="region of interest" description="Disordered" evidence="4">
    <location>
        <begin position="27"/>
        <end position="49"/>
    </location>
</feature>
<evidence type="ECO:0000256" key="2">
    <source>
        <dbReference type="ARBA" id="ARBA00022448"/>
    </source>
</evidence>
<proteinExistence type="inferred from homology"/>
<dbReference type="Gene3D" id="3.40.190.10">
    <property type="entry name" value="Periplasmic binding protein-like II"/>
    <property type="match status" value="1"/>
</dbReference>
<evidence type="ECO:0000313" key="7">
    <source>
        <dbReference type="EMBL" id="MBK9295781.1"/>
    </source>
</evidence>
<feature type="domain" description="Solute-binding protein family 5" evidence="6">
    <location>
        <begin position="95"/>
        <end position="459"/>
    </location>
</feature>
<comment type="caution">
    <text evidence="7">The sequence shown here is derived from an EMBL/GenBank/DDBJ whole genome shotgun (WGS) entry which is preliminary data.</text>
</comment>
<evidence type="ECO:0000256" key="3">
    <source>
        <dbReference type="ARBA" id="ARBA00022729"/>
    </source>
</evidence>
<dbReference type="AlphaFoldDB" id="A0A936TBU9"/>
<dbReference type="SUPFAM" id="SSF53850">
    <property type="entry name" value="Periplasmic binding protein-like II"/>
    <property type="match status" value="1"/>
</dbReference>
<dbReference type="EMBL" id="JADJZA010000001">
    <property type="protein sequence ID" value="MBK9295781.1"/>
    <property type="molecule type" value="Genomic_DNA"/>
</dbReference>
<dbReference type="Pfam" id="PF00496">
    <property type="entry name" value="SBP_bac_5"/>
    <property type="match status" value="1"/>
</dbReference>
<dbReference type="InterPro" id="IPR039424">
    <property type="entry name" value="SBP_5"/>
</dbReference>
<sequence>MSKSRRTRGIAAAVMAMGLLAAACGGGGGGGGSKGETGSAPTDEGTPEAGGQVIYALESETNAGWCLPESQLAISGIQVARSIYDTLVQPDENDEMVPMLAESVEPNDTYDEWTLKIRQGVKFHDGSALTAEVVKNNLDAYRGQYEGRKPLLFVFVLDNIDTVEATDASTVVITTKTPWPALPSALYNNGRLGMMGQAQLDNAENCNKDLVGTGPFKLKDWKVNDKFVAEKNPDYWETDADGNALPYLDEIEYRPVSDSGSRIEGLQTGQFDIIHTSGGEAAQQLTPVADSGQINMISNSDFAEVGYAMTNEAKAPFDNLDARLAVAYGMDRDELIALRTGGLQEVASGPFAPGTMGYLEDTGFPDHDLEKAKEHAAAYKKATGEDLAFTLTYVAFPGTKTDAELIQSQLADAGIDVKLSSTDQAAQIDRAISGAFQLMLFRNHPGGDPDTQYVWWHSGSPVNFGKINDPEIDKALEEGRSEADPAKRAEIYENMNRRFAEQVHNIWWNWSLWTVASVPTVHGILGPDLTDMEPFPGLATGNPVSGIWVEGGGS</sequence>
<evidence type="ECO:0000256" key="5">
    <source>
        <dbReference type="SAM" id="SignalP"/>
    </source>
</evidence>
<evidence type="ECO:0000256" key="1">
    <source>
        <dbReference type="ARBA" id="ARBA00005695"/>
    </source>
</evidence>
<evidence type="ECO:0000259" key="6">
    <source>
        <dbReference type="Pfam" id="PF00496"/>
    </source>
</evidence>
<dbReference type="GO" id="GO:0015833">
    <property type="term" value="P:peptide transport"/>
    <property type="evidence" value="ECO:0007669"/>
    <property type="project" value="TreeGrafter"/>
</dbReference>